<dbReference type="PANTHER" id="PTHR12558:SF13">
    <property type="entry name" value="CELL DIVISION CYCLE PROTEIN 27 HOMOLOG"/>
    <property type="match status" value="1"/>
</dbReference>
<dbReference type="SUPFAM" id="SSF48452">
    <property type="entry name" value="TPR-like"/>
    <property type="match status" value="1"/>
</dbReference>
<feature type="repeat" description="TPR" evidence="1">
    <location>
        <begin position="6"/>
        <end position="39"/>
    </location>
</feature>
<name>A0A1V4AV52_9BACT</name>
<proteinExistence type="predicted"/>
<dbReference type="STRING" id="1004156.AYP45_05935"/>
<feature type="repeat" description="TPR" evidence="1">
    <location>
        <begin position="125"/>
        <end position="158"/>
    </location>
</feature>
<dbReference type="Proteomes" id="UP000189681">
    <property type="component" value="Unassembled WGS sequence"/>
</dbReference>
<sequence>MVQNDSFIYLNLGTTYYELGKKDAAIRALQRALDLDNGSIKRELIGQIHLSLAKLYLELDNFTEAIYHAQMVSSYDPANPLSSYVLATVAVVNKQYKTAIFHLEKAIQIAKGETGLFPSVELNLAQIYLELGSCRSALGNILDAEKDFAQSLKYNPSGTLTYVLLGNCRFLHGDIKEAKKMYELALTIDPSLQNASDGLALCRANTNN</sequence>
<evidence type="ECO:0000313" key="3">
    <source>
        <dbReference type="Proteomes" id="UP000189681"/>
    </source>
</evidence>
<feature type="repeat" description="TPR" evidence="1">
    <location>
        <begin position="159"/>
        <end position="192"/>
    </location>
</feature>
<gene>
    <name evidence="2" type="ORF">AYP45_05935</name>
</gene>
<dbReference type="EMBL" id="AYTS01000052">
    <property type="protein sequence ID" value="OOP57003.1"/>
    <property type="molecule type" value="Genomic_DNA"/>
</dbReference>
<dbReference type="PANTHER" id="PTHR12558">
    <property type="entry name" value="CELL DIVISION CYCLE 16,23,27"/>
    <property type="match status" value="1"/>
</dbReference>
<dbReference type="Pfam" id="PF13181">
    <property type="entry name" value="TPR_8"/>
    <property type="match status" value="2"/>
</dbReference>
<dbReference type="SMART" id="SM00028">
    <property type="entry name" value="TPR"/>
    <property type="match status" value="5"/>
</dbReference>
<dbReference type="Gene3D" id="1.25.40.10">
    <property type="entry name" value="Tetratricopeptide repeat domain"/>
    <property type="match status" value="1"/>
</dbReference>
<dbReference type="AlphaFoldDB" id="A0A1V4AV52"/>
<reference evidence="2 3" key="1">
    <citation type="journal article" date="2017" name="Water Res.">
        <title>Discovery and metagenomic analysis of an anammox bacterial enrichment related to Candidatus "Brocadia caroliniensis" in a full-scale glycerol-fed nitritation-denitritation separate centrate treatment process.</title>
        <authorList>
            <person name="Park H."/>
            <person name="Brotto A.C."/>
            <person name="van Loosdrecht M.C."/>
            <person name="Chandran K."/>
        </authorList>
    </citation>
    <scope>NUCLEOTIDE SEQUENCE [LARGE SCALE GENOMIC DNA]</scope>
    <source>
        <strain evidence="2">26THWARD</strain>
    </source>
</reference>
<dbReference type="InterPro" id="IPR019734">
    <property type="entry name" value="TPR_rpt"/>
</dbReference>
<evidence type="ECO:0000256" key="1">
    <source>
        <dbReference type="PROSITE-ProRule" id="PRU00339"/>
    </source>
</evidence>
<dbReference type="PROSITE" id="PS50293">
    <property type="entry name" value="TPR_REGION"/>
    <property type="match status" value="1"/>
</dbReference>
<protein>
    <submittedName>
        <fullName evidence="2">Uncharacterized protein</fullName>
    </submittedName>
</protein>
<accession>A0A1V4AV52</accession>
<dbReference type="InterPro" id="IPR011990">
    <property type="entry name" value="TPR-like_helical_dom_sf"/>
</dbReference>
<keyword evidence="1" id="KW-0802">TPR repeat</keyword>
<dbReference type="PROSITE" id="PS50005">
    <property type="entry name" value="TPR"/>
    <property type="match status" value="3"/>
</dbReference>
<organism evidence="2 3">
    <name type="scientific">Candidatus Brocadia carolinensis</name>
    <dbReference type="NCBI Taxonomy" id="1004156"/>
    <lineage>
        <taxon>Bacteria</taxon>
        <taxon>Pseudomonadati</taxon>
        <taxon>Planctomycetota</taxon>
        <taxon>Candidatus Brocadiia</taxon>
        <taxon>Candidatus Brocadiales</taxon>
        <taxon>Candidatus Brocadiaceae</taxon>
        <taxon>Candidatus Brocadia</taxon>
    </lineage>
</organism>
<evidence type="ECO:0000313" key="2">
    <source>
        <dbReference type="EMBL" id="OOP57003.1"/>
    </source>
</evidence>
<comment type="caution">
    <text evidence="2">The sequence shown here is derived from an EMBL/GenBank/DDBJ whole genome shotgun (WGS) entry which is preliminary data.</text>
</comment>
<dbReference type="Pfam" id="PF00515">
    <property type="entry name" value="TPR_1"/>
    <property type="match status" value="1"/>
</dbReference>